<gene>
    <name evidence="2" type="ORF">THAOC_25657</name>
</gene>
<comment type="caution">
    <text evidence="2">The sequence shown here is derived from an EMBL/GenBank/DDBJ whole genome shotgun (WGS) entry which is preliminary data.</text>
</comment>
<evidence type="ECO:0000313" key="2">
    <source>
        <dbReference type="EMBL" id="EJK54693.1"/>
    </source>
</evidence>
<keyword evidence="3" id="KW-1185">Reference proteome</keyword>
<proteinExistence type="predicted"/>
<evidence type="ECO:0000256" key="1">
    <source>
        <dbReference type="SAM" id="MobiDB-lite"/>
    </source>
</evidence>
<evidence type="ECO:0000313" key="3">
    <source>
        <dbReference type="Proteomes" id="UP000266841"/>
    </source>
</evidence>
<protein>
    <submittedName>
        <fullName evidence="2">Uncharacterized protein</fullName>
    </submittedName>
</protein>
<dbReference type="EMBL" id="AGNL01035437">
    <property type="protein sequence ID" value="EJK54693.1"/>
    <property type="molecule type" value="Genomic_DNA"/>
</dbReference>
<feature type="region of interest" description="Disordered" evidence="1">
    <location>
        <begin position="1"/>
        <end position="93"/>
    </location>
</feature>
<feature type="compositionally biased region" description="Polar residues" evidence="1">
    <location>
        <begin position="1"/>
        <end position="10"/>
    </location>
</feature>
<name>K0RLZ2_THAOC</name>
<organism evidence="2 3">
    <name type="scientific">Thalassiosira oceanica</name>
    <name type="common">Marine diatom</name>
    <dbReference type="NCBI Taxonomy" id="159749"/>
    <lineage>
        <taxon>Eukaryota</taxon>
        <taxon>Sar</taxon>
        <taxon>Stramenopiles</taxon>
        <taxon>Ochrophyta</taxon>
        <taxon>Bacillariophyta</taxon>
        <taxon>Coscinodiscophyceae</taxon>
        <taxon>Thalassiosirophycidae</taxon>
        <taxon>Thalassiosirales</taxon>
        <taxon>Thalassiosiraceae</taxon>
        <taxon>Thalassiosira</taxon>
    </lineage>
</organism>
<reference evidence="2 3" key="1">
    <citation type="journal article" date="2012" name="Genome Biol.">
        <title>Genome and low-iron response of an oceanic diatom adapted to chronic iron limitation.</title>
        <authorList>
            <person name="Lommer M."/>
            <person name="Specht M."/>
            <person name="Roy A.S."/>
            <person name="Kraemer L."/>
            <person name="Andreson R."/>
            <person name="Gutowska M.A."/>
            <person name="Wolf J."/>
            <person name="Bergner S.V."/>
            <person name="Schilhabel M.B."/>
            <person name="Klostermeier U.C."/>
            <person name="Beiko R.G."/>
            <person name="Rosenstiel P."/>
            <person name="Hippler M."/>
            <person name="Laroche J."/>
        </authorList>
    </citation>
    <scope>NUCLEOTIDE SEQUENCE [LARGE SCALE GENOMIC DNA]</scope>
    <source>
        <strain evidence="2 3">CCMP1005</strain>
    </source>
</reference>
<feature type="compositionally biased region" description="Polar residues" evidence="1">
    <location>
        <begin position="63"/>
        <end position="73"/>
    </location>
</feature>
<feature type="region of interest" description="Disordered" evidence="1">
    <location>
        <begin position="122"/>
        <end position="151"/>
    </location>
</feature>
<dbReference type="Proteomes" id="UP000266841">
    <property type="component" value="Unassembled WGS sequence"/>
</dbReference>
<feature type="compositionally biased region" description="Low complexity" evidence="1">
    <location>
        <begin position="19"/>
        <end position="37"/>
    </location>
</feature>
<dbReference type="AlphaFoldDB" id="K0RLZ2"/>
<accession>K0RLZ2</accession>
<sequence>MRRLLSTTARSKALTALPRRGANSSRSRGGRYAAATGPDVDGEPILGLDPSETRRRYRRRRASTSAQPQWTQGSRRHAREPQQEAASCGKGSSLAELEAVAGAEAVDGLSVPNEKTGLLEATPPILGAVPSAFSSPAYGRASETAQPTNKR</sequence>